<dbReference type="AlphaFoldDB" id="A0A150HBR0"/>
<dbReference type="PANTHER" id="PTHR43236:SF2">
    <property type="entry name" value="BLL0069 PROTEIN"/>
    <property type="match status" value="1"/>
</dbReference>
<reference evidence="2 3" key="1">
    <citation type="submission" date="2016-01" db="EMBL/GenBank/DDBJ databases">
        <title>Use of Whole Genome Sequencing to ascertain that Brevibacterium massiliense (Roux, Raoult 2009) is a later heterotypic synonym of Brevibacterium ravenspurgense (Mages 2008).</title>
        <authorList>
            <person name="Bernier A.-M."/>
            <person name="Burdz T."/>
            <person name="Huynh C."/>
            <person name="Pachecho A.L."/>
            <person name="Wiebe D."/>
            <person name="Bonner C."/>
            <person name="Bernard K."/>
        </authorList>
    </citation>
    <scope>NUCLEOTIDE SEQUENCE [LARGE SCALE GENOMIC DNA]</scope>
    <source>
        <strain evidence="2 3">CCUG56047</strain>
    </source>
</reference>
<gene>
    <name evidence="2" type="ORF">Bravens_00485</name>
</gene>
<proteinExistence type="predicted"/>
<dbReference type="InterPro" id="IPR010359">
    <property type="entry name" value="IrrE_HExxH"/>
</dbReference>
<dbReference type="Gene3D" id="1.10.10.2910">
    <property type="match status" value="1"/>
</dbReference>
<dbReference type="InterPro" id="IPR052345">
    <property type="entry name" value="Rad_response_metalloprotease"/>
</dbReference>
<keyword evidence="3" id="KW-1185">Reference proteome</keyword>
<evidence type="ECO:0000259" key="1">
    <source>
        <dbReference type="Pfam" id="PF06114"/>
    </source>
</evidence>
<dbReference type="EMBL" id="LQQC01000005">
    <property type="protein sequence ID" value="KXZ59238.1"/>
    <property type="molecule type" value="Genomic_DNA"/>
</dbReference>
<dbReference type="PATRIC" id="fig|479117.4.peg.485"/>
<dbReference type="Pfam" id="PF06114">
    <property type="entry name" value="Peptidase_M78"/>
    <property type="match status" value="1"/>
</dbReference>
<evidence type="ECO:0000313" key="2">
    <source>
        <dbReference type="EMBL" id="KXZ59238.1"/>
    </source>
</evidence>
<evidence type="ECO:0000313" key="3">
    <source>
        <dbReference type="Proteomes" id="UP000243589"/>
    </source>
</evidence>
<dbReference type="RefSeq" id="WP_062019994.1">
    <property type="nucleotide sequence ID" value="NZ_JAKRCZ010000012.1"/>
</dbReference>
<dbReference type="PANTHER" id="PTHR43236">
    <property type="entry name" value="ANTITOXIN HIGA1"/>
    <property type="match status" value="1"/>
</dbReference>
<protein>
    <recommendedName>
        <fullName evidence="1">IrrE N-terminal-like domain-containing protein</fullName>
    </recommendedName>
</protein>
<comment type="caution">
    <text evidence="2">The sequence shown here is derived from an EMBL/GenBank/DDBJ whole genome shotgun (WGS) entry which is preliminary data.</text>
</comment>
<feature type="domain" description="IrrE N-terminal-like" evidence="1">
    <location>
        <begin position="180"/>
        <end position="295"/>
    </location>
</feature>
<dbReference type="Proteomes" id="UP000243589">
    <property type="component" value="Unassembled WGS sequence"/>
</dbReference>
<accession>A0A150HBR0</accession>
<sequence>MTVHIEVAPDLLQWAVERAGWDDKTVARRAPKLDEWLSGSRIPTLKQLEKFAADTHTPFGLLFLSEPPAEDVPIPDMRTIGNAAVPRPSADLLDTIYLCQARQDWYRTYAQDNGIVAPEFVGSATTQASPVLVADKMRELLGFDLPERSTFVSWQDALRRLIDRIENIGVLVMVNGVVGANTHRKLNPEEFRGFALADPLVPLIFVNGADTKAAQIFTLIHELAHIWLGTSALSDAAMATSHGAAEELWCNQVAAEVLVPLTALLDDYRGEADTEELERLARKYRVSTLVVLRRIFDAQLLTWEDYRERYKNEHNRVIGILAASRDKSSGGNYYYTQPLRLSRQFAQAVIASTFEGSTTYREAYRLLGTKKHATFENLATELGVA</sequence>
<organism evidence="2 3">
    <name type="scientific">Brevibacterium ravenspurgense</name>
    <dbReference type="NCBI Taxonomy" id="479117"/>
    <lineage>
        <taxon>Bacteria</taxon>
        <taxon>Bacillati</taxon>
        <taxon>Actinomycetota</taxon>
        <taxon>Actinomycetes</taxon>
        <taxon>Micrococcales</taxon>
        <taxon>Brevibacteriaceae</taxon>
        <taxon>Brevibacterium</taxon>
    </lineage>
</organism>
<name>A0A150HBR0_9MICO</name>